<name>A0A4S4AS85_9RHOO</name>
<dbReference type="RefSeq" id="WP_136384243.1">
    <property type="nucleotide sequence ID" value="NZ_SSOD01000004.1"/>
</dbReference>
<evidence type="ECO:0000313" key="2">
    <source>
        <dbReference type="EMBL" id="THF62690.1"/>
    </source>
</evidence>
<keyword evidence="1" id="KW-1133">Transmembrane helix</keyword>
<gene>
    <name evidence="2" type="ORF">E6O51_06950</name>
</gene>
<feature type="transmembrane region" description="Helical" evidence="1">
    <location>
        <begin position="47"/>
        <end position="68"/>
    </location>
</feature>
<dbReference type="EMBL" id="SSOD01000004">
    <property type="protein sequence ID" value="THF62690.1"/>
    <property type="molecule type" value="Genomic_DNA"/>
</dbReference>
<dbReference type="InterPro" id="IPR045584">
    <property type="entry name" value="Pilin-like"/>
</dbReference>
<dbReference type="AlphaFoldDB" id="A0A4S4AS85"/>
<dbReference type="PROSITE" id="PS00409">
    <property type="entry name" value="PROKAR_NTER_METHYL"/>
    <property type="match status" value="1"/>
</dbReference>
<proteinExistence type="predicted"/>
<evidence type="ECO:0000256" key="1">
    <source>
        <dbReference type="SAM" id="Phobius"/>
    </source>
</evidence>
<protein>
    <submittedName>
        <fullName evidence="2">Prepilin-type N-terminal cleavage/methylation domain-containing protein</fullName>
    </submittedName>
</protein>
<reference evidence="2 3" key="1">
    <citation type="submission" date="2019-04" db="EMBL/GenBank/DDBJ databases">
        <title>Azoarcus rhizosphaerae sp. nov. isolated from rhizosphere of Ficus religiosa.</title>
        <authorList>
            <person name="Lin S.-Y."/>
            <person name="Hameed A."/>
            <person name="Hsu Y.-H."/>
            <person name="Young C.-C."/>
        </authorList>
    </citation>
    <scope>NUCLEOTIDE SEQUENCE [LARGE SCALE GENOMIC DNA]</scope>
    <source>
        <strain evidence="2 3">CC-YHH848</strain>
    </source>
</reference>
<evidence type="ECO:0000313" key="3">
    <source>
        <dbReference type="Proteomes" id="UP000307956"/>
    </source>
</evidence>
<accession>A0A4S4AS85</accession>
<dbReference type="Gene3D" id="3.30.700.10">
    <property type="entry name" value="Glycoprotein, Type 4 Pilin"/>
    <property type="match status" value="1"/>
</dbReference>
<keyword evidence="1" id="KW-0472">Membrane</keyword>
<dbReference type="SUPFAM" id="SSF54523">
    <property type="entry name" value="Pili subunits"/>
    <property type="match status" value="1"/>
</dbReference>
<dbReference type="NCBIfam" id="TIGR02532">
    <property type="entry name" value="IV_pilin_GFxxxE"/>
    <property type="match status" value="1"/>
</dbReference>
<keyword evidence="3" id="KW-1185">Reference proteome</keyword>
<dbReference type="InterPro" id="IPR012902">
    <property type="entry name" value="N_methyl_site"/>
</dbReference>
<dbReference type="OrthoDB" id="9179742at2"/>
<organism evidence="2 3">
    <name type="scientific">Pseudothauera rhizosphaerae</name>
    <dbReference type="NCBI Taxonomy" id="2565932"/>
    <lineage>
        <taxon>Bacteria</taxon>
        <taxon>Pseudomonadati</taxon>
        <taxon>Pseudomonadota</taxon>
        <taxon>Betaproteobacteria</taxon>
        <taxon>Rhodocyclales</taxon>
        <taxon>Zoogloeaceae</taxon>
        <taxon>Pseudothauera</taxon>
    </lineage>
</organism>
<sequence>MSIAQLFGFKSDKHVAAKLAAVETHQVSGKLRSRLAALKKKEGGFTLLELLVVVAILAAVAGTATIILRDTDRQASAAAHVAMMDELSKGILTYRVLNNGQYPDNFDSLFVAAAADLTTITDKDTNVSGVVNVDLAEPLEVATLTEAEADRLNEYGITQLRVIGSGIAHGAFNCAGTYAQAVAEPSTLPADGIRALINSRSNDVTNSNIFRPAGANGCGLDASAPIVDAAKVLVWDTSDQGNADRIKVPLNTTVYAFGIGPDSTLFDPQTRGALNNTPTYRHVTQDEYNRFVGLFGVNETTDEIELIAVVDGAGDTKDEELGEWDGTRSTL</sequence>
<comment type="caution">
    <text evidence="2">The sequence shown here is derived from an EMBL/GenBank/DDBJ whole genome shotgun (WGS) entry which is preliminary data.</text>
</comment>
<dbReference type="Pfam" id="PF07963">
    <property type="entry name" value="N_methyl"/>
    <property type="match status" value="1"/>
</dbReference>
<keyword evidence="1" id="KW-0812">Transmembrane</keyword>
<dbReference type="Proteomes" id="UP000307956">
    <property type="component" value="Unassembled WGS sequence"/>
</dbReference>